<accession>A0A327Z4R9</accession>
<dbReference type="RefSeq" id="WP_181558161.1">
    <property type="nucleotide sequence ID" value="NZ_JACHWI010000008.1"/>
</dbReference>
<dbReference type="EMBL" id="QLMJ01000022">
    <property type="protein sequence ID" value="RAK27633.1"/>
    <property type="molecule type" value="Genomic_DNA"/>
</dbReference>
<keyword evidence="2" id="KW-1185">Reference proteome</keyword>
<dbReference type="AlphaFoldDB" id="A0A327Z4R9"/>
<organism evidence="1 2">
    <name type="scientific">Actinoplanes lutulentus</name>
    <dbReference type="NCBI Taxonomy" id="1287878"/>
    <lineage>
        <taxon>Bacteria</taxon>
        <taxon>Bacillati</taxon>
        <taxon>Actinomycetota</taxon>
        <taxon>Actinomycetes</taxon>
        <taxon>Micromonosporales</taxon>
        <taxon>Micromonosporaceae</taxon>
        <taxon>Actinoplanes</taxon>
    </lineage>
</organism>
<protein>
    <submittedName>
        <fullName evidence="1">Uncharacterized protein</fullName>
    </submittedName>
</protein>
<gene>
    <name evidence="1" type="ORF">B0I29_12216</name>
</gene>
<dbReference type="Proteomes" id="UP000249341">
    <property type="component" value="Unassembled WGS sequence"/>
</dbReference>
<comment type="caution">
    <text evidence="1">The sequence shown here is derived from an EMBL/GenBank/DDBJ whole genome shotgun (WGS) entry which is preliminary data.</text>
</comment>
<reference evidence="1 2" key="1">
    <citation type="submission" date="2018-06" db="EMBL/GenBank/DDBJ databases">
        <title>Genomic Encyclopedia of Type Strains, Phase III (KMG-III): the genomes of soil and plant-associated and newly described type strains.</title>
        <authorList>
            <person name="Whitman W."/>
        </authorList>
    </citation>
    <scope>NUCLEOTIDE SEQUENCE [LARGE SCALE GENOMIC DNA]</scope>
    <source>
        <strain evidence="1 2">CGMCC 4.7090</strain>
    </source>
</reference>
<evidence type="ECO:0000313" key="2">
    <source>
        <dbReference type="Proteomes" id="UP000249341"/>
    </source>
</evidence>
<name>A0A327Z4R9_9ACTN</name>
<proteinExistence type="predicted"/>
<evidence type="ECO:0000313" key="1">
    <source>
        <dbReference type="EMBL" id="RAK27633.1"/>
    </source>
</evidence>
<sequence>MLGSRSGDPRWALLVGGVLLTMLTVALQPATERRGCSNYGGNGNGTAFSDEIWDF</sequence>